<dbReference type="PANTHER" id="PTHR43477">
    <property type="entry name" value="DIHYDROANTICAPSIN 7-DEHYDROGENASE"/>
    <property type="match status" value="1"/>
</dbReference>
<dbReference type="PRINTS" id="PR00080">
    <property type="entry name" value="SDRFAMILY"/>
</dbReference>
<dbReference type="PANTHER" id="PTHR43477:SF4">
    <property type="entry name" value="DEHYDROGENASE_REDUCTASE SDR FAMILY MEMBER 6"/>
    <property type="match status" value="1"/>
</dbReference>
<dbReference type="RefSeq" id="WP_094407654.1">
    <property type="nucleotide sequence ID" value="NZ_BMJZ01000001.1"/>
</dbReference>
<evidence type="ECO:0000313" key="4">
    <source>
        <dbReference type="EMBL" id="OYQ20787.1"/>
    </source>
</evidence>
<name>A0A255XUU3_9PROT</name>
<proteinExistence type="inferred from homology"/>
<dbReference type="PRINTS" id="PR00081">
    <property type="entry name" value="GDHRDH"/>
</dbReference>
<evidence type="ECO:0000256" key="2">
    <source>
        <dbReference type="ARBA" id="ARBA00023002"/>
    </source>
</evidence>
<gene>
    <name evidence="4" type="ORF">CHR90_03815</name>
</gene>
<dbReference type="EMBL" id="NOXS01000026">
    <property type="protein sequence ID" value="OYQ20787.1"/>
    <property type="molecule type" value="Genomic_DNA"/>
</dbReference>
<keyword evidence="3" id="KW-0520">NAD</keyword>
<dbReference type="Gene3D" id="3.40.50.720">
    <property type="entry name" value="NAD(P)-binding Rossmann-like Domain"/>
    <property type="match status" value="1"/>
</dbReference>
<dbReference type="InterPro" id="IPR020904">
    <property type="entry name" value="Sc_DH/Rdtase_CS"/>
</dbReference>
<dbReference type="GO" id="GO:0016491">
    <property type="term" value="F:oxidoreductase activity"/>
    <property type="evidence" value="ECO:0007669"/>
    <property type="project" value="UniProtKB-KW"/>
</dbReference>
<dbReference type="InterPro" id="IPR051122">
    <property type="entry name" value="SDR_DHRS6-like"/>
</dbReference>
<evidence type="ECO:0000256" key="1">
    <source>
        <dbReference type="ARBA" id="ARBA00006484"/>
    </source>
</evidence>
<comment type="caution">
    <text evidence="4">The sequence shown here is derived from an EMBL/GenBank/DDBJ whole genome shotgun (WGS) entry which is preliminary data.</text>
</comment>
<dbReference type="Proteomes" id="UP000216361">
    <property type="component" value="Unassembled WGS sequence"/>
</dbReference>
<evidence type="ECO:0000256" key="3">
    <source>
        <dbReference type="ARBA" id="ARBA00023027"/>
    </source>
</evidence>
<dbReference type="InterPro" id="IPR002347">
    <property type="entry name" value="SDR_fam"/>
</dbReference>
<dbReference type="SUPFAM" id="SSF51735">
    <property type="entry name" value="NAD(P)-binding Rossmann-fold domains"/>
    <property type="match status" value="1"/>
</dbReference>
<protein>
    <submittedName>
        <fullName evidence="4">NAD(P)-dependent oxidoreductase</fullName>
    </submittedName>
</protein>
<dbReference type="Pfam" id="PF13561">
    <property type="entry name" value="adh_short_C2"/>
    <property type="match status" value="1"/>
</dbReference>
<dbReference type="InterPro" id="IPR036291">
    <property type="entry name" value="NAD(P)-bd_dom_sf"/>
</dbReference>
<dbReference type="OrthoDB" id="9789398at2"/>
<evidence type="ECO:0000313" key="5">
    <source>
        <dbReference type="Proteomes" id="UP000216361"/>
    </source>
</evidence>
<comment type="similarity">
    <text evidence="1">Belongs to the short-chain dehydrogenases/reductases (SDR) family.</text>
</comment>
<sequence>MTGRLTGKTAIVTAAGQGMGKATALAFAAEGAQVIATDINETLLGDLAGIAGITPRRLDVCDPAAIAAFAKDAPAPQILFNCAGYVHAGTILECDEAAFDFSVTLNVRSMYRMIRALLPGMIAAGGGSIINMASVASSVIAAPNRFIYGTTKAAVVGLTKSVAADFVTKGIRANAICPGTVDSPSLHDRMRAQGDYETARAAFIARQPMGRLGTAEEIAALAVYLASDESGFMSGQAITVDGGWSNI</sequence>
<keyword evidence="5" id="KW-1185">Reference proteome</keyword>
<dbReference type="CDD" id="cd05368">
    <property type="entry name" value="DHRS6_like_SDR_c"/>
    <property type="match status" value="1"/>
</dbReference>
<reference evidence="4 5" key="1">
    <citation type="submission" date="2017-07" db="EMBL/GenBank/DDBJ databases">
        <title>Elstera cyanobacteriorum sp. nov., a novel bacterium isolated from cyanobacterial aggregates in a eutrophic lake.</title>
        <authorList>
            <person name="Cai H."/>
        </authorList>
    </citation>
    <scope>NUCLEOTIDE SEQUENCE [LARGE SCALE GENOMIC DNA]</scope>
    <source>
        <strain evidence="4 5">TH019</strain>
    </source>
</reference>
<dbReference type="AlphaFoldDB" id="A0A255XUU3"/>
<keyword evidence="2" id="KW-0560">Oxidoreductase</keyword>
<organism evidence="4 5">
    <name type="scientific">Elstera cyanobacteriorum</name>
    <dbReference type="NCBI Taxonomy" id="2022747"/>
    <lineage>
        <taxon>Bacteria</taxon>
        <taxon>Pseudomonadati</taxon>
        <taxon>Pseudomonadota</taxon>
        <taxon>Alphaproteobacteria</taxon>
        <taxon>Rhodospirillales</taxon>
        <taxon>Rhodospirillaceae</taxon>
        <taxon>Elstera</taxon>
    </lineage>
</organism>
<dbReference type="PROSITE" id="PS00061">
    <property type="entry name" value="ADH_SHORT"/>
    <property type="match status" value="1"/>
</dbReference>
<dbReference type="FunFam" id="3.40.50.720:FF:000084">
    <property type="entry name" value="Short-chain dehydrogenase reductase"/>
    <property type="match status" value="1"/>
</dbReference>
<accession>A0A255XUU3</accession>